<evidence type="ECO:0000313" key="2">
    <source>
        <dbReference type="Proteomes" id="UP000326396"/>
    </source>
</evidence>
<evidence type="ECO:0000313" key="1">
    <source>
        <dbReference type="EMBL" id="KAD6794586.1"/>
    </source>
</evidence>
<gene>
    <name evidence="1" type="ORF">E3N88_05482</name>
</gene>
<dbReference type="AlphaFoldDB" id="A0A5N6PLS2"/>
<proteinExistence type="predicted"/>
<organism evidence="1 2">
    <name type="scientific">Mikania micrantha</name>
    <name type="common">bitter vine</name>
    <dbReference type="NCBI Taxonomy" id="192012"/>
    <lineage>
        <taxon>Eukaryota</taxon>
        <taxon>Viridiplantae</taxon>
        <taxon>Streptophyta</taxon>
        <taxon>Embryophyta</taxon>
        <taxon>Tracheophyta</taxon>
        <taxon>Spermatophyta</taxon>
        <taxon>Magnoliopsida</taxon>
        <taxon>eudicotyledons</taxon>
        <taxon>Gunneridae</taxon>
        <taxon>Pentapetalae</taxon>
        <taxon>asterids</taxon>
        <taxon>campanulids</taxon>
        <taxon>Asterales</taxon>
        <taxon>Asteraceae</taxon>
        <taxon>Asteroideae</taxon>
        <taxon>Heliantheae alliance</taxon>
        <taxon>Eupatorieae</taxon>
        <taxon>Mikania</taxon>
    </lineage>
</organism>
<reference evidence="1 2" key="1">
    <citation type="submission" date="2019-05" db="EMBL/GenBank/DDBJ databases">
        <title>Mikania micrantha, genome provides insights into the molecular mechanism of rapid growth.</title>
        <authorList>
            <person name="Liu B."/>
        </authorList>
    </citation>
    <scope>NUCLEOTIDE SEQUENCE [LARGE SCALE GENOMIC DNA]</scope>
    <source>
        <strain evidence="1">NLD-2019</strain>
        <tissue evidence="1">Leaf</tissue>
    </source>
</reference>
<keyword evidence="2" id="KW-1185">Reference proteome</keyword>
<protein>
    <submittedName>
        <fullName evidence="1">Uncharacterized protein</fullName>
    </submittedName>
</protein>
<accession>A0A5N6PLS2</accession>
<comment type="caution">
    <text evidence="1">The sequence shown here is derived from an EMBL/GenBank/DDBJ whole genome shotgun (WGS) entry which is preliminary data.</text>
</comment>
<sequence length="174" mass="19239">MSGQALTHCCFCQKNFKFARGVIQEFTRVGQNYPLPGNFKVKIIRNPLSQNHLAVVVAQLVAIGGRLDSVIALKEDIASIKEEGTTNSYSDDDFGSEHVLVVHLTPGPYSESRDQKVLSIQPSVNMLPVNTRLEGMLAFIAVNPPYAMFKDFNCIFLRSGQEIASSSSFISRKK</sequence>
<dbReference type="Proteomes" id="UP000326396">
    <property type="component" value="Linkage Group LG11"/>
</dbReference>
<dbReference type="EMBL" id="SZYD01000003">
    <property type="protein sequence ID" value="KAD6794586.1"/>
    <property type="molecule type" value="Genomic_DNA"/>
</dbReference>
<name>A0A5N6PLS2_9ASTR</name>